<sequence>MNALNGRRRRAQRIYRLLVRLYPTAHRRAFGEQMVQMFGDHYRDTVEGRNGSRLRFWLSVLTDAAGSLVAEHATEARARLREAPKRALRRRRTNTRTDHRGTGRPPRRRARVSRRLRYQRIRVVIRTRRHQLVYRGRIAAPIVLATSTATALSAGAATGHLGIGAVVTGLIAMVWLVSTLRLTRPVPSGPSGDGPTPPGGASVREPRSPLPVRPAGSAARARPDQVEPGQAVALVAP</sequence>
<keyword evidence="2" id="KW-1133">Transmembrane helix</keyword>
<protein>
    <submittedName>
        <fullName evidence="3">Uncharacterized protein</fullName>
    </submittedName>
</protein>
<feature type="region of interest" description="Disordered" evidence="1">
    <location>
        <begin position="185"/>
        <end position="237"/>
    </location>
</feature>
<name>A0ABV9WBU2_9ACTN</name>
<evidence type="ECO:0000313" key="4">
    <source>
        <dbReference type="Proteomes" id="UP001595912"/>
    </source>
</evidence>
<feature type="region of interest" description="Disordered" evidence="1">
    <location>
        <begin position="84"/>
        <end position="112"/>
    </location>
</feature>
<organism evidence="3 4">
    <name type="scientific">Dactylosporangium cerinum</name>
    <dbReference type="NCBI Taxonomy" id="1434730"/>
    <lineage>
        <taxon>Bacteria</taxon>
        <taxon>Bacillati</taxon>
        <taxon>Actinomycetota</taxon>
        <taxon>Actinomycetes</taxon>
        <taxon>Micromonosporales</taxon>
        <taxon>Micromonosporaceae</taxon>
        <taxon>Dactylosporangium</taxon>
    </lineage>
</organism>
<dbReference type="RefSeq" id="WP_380124881.1">
    <property type="nucleotide sequence ID" value="NZ_JBHSIU010000066.1"/>
</dbReference>
<feature type="compositionally biased region" description="Low complexity" evidence="1">
    <location>
        <begin position="185"/>
        <end position="202"/>
    </location>
</feature>
<keyword evidence="4" id="KW-1185">Reference proteome</keyword>
<comment type="caution">
    <text evidence="3">The sequence shown here is derived from an EMBL/GenBank/DDBJ whole genome shotgun (WGS) entry which is preliminary data.</text>
</comment>
<keyword evidence="2" id="KW-0812">Transmembrane</keyword>
<accession>A0ABV9WBU2</accession>
<feature type="transmembrane region" description="Helical" evidence="2">
    <location>
        <begin position="163"/>
        <end position="182"/>
    </location>
</feature>
<reference evidence="4" key="1">
    <citation type="journal article" date="2019" name="Int. J. Syst. Evol. Microbiol.">
        <title>The Global Catalogue of Microorganisms (GCM) 10K type strain sequencing project: providing services to taxonomists for standard genome sequencing and annotation.</title>
        <authorList>
            <consortium name="The Broad Institute Genomics Platform"/>
            <consortium name="The Broad Institute Genome Sequencing Center for Infectious Disease"/>
            <person name="Wu L."/>
            <person name="Ma J."/>
        </authorList>
    </citation>
    <scope>NUCLEOTIDE SEQUENCE [LARGE SCALE GENOMIC DNA]</scope>
    <source>
        <strain evidence="4">CGMCC 4.7152</strain>
    </source>
</reference>
<evidence type="ECO:0000256" key="1">
    <source>
        <dbReference type="SAM" id="MobiDB-lite"/>
    </source>
</evidence>
<dbReference type="EMBL" id="JBHSIU010000066">
    <property type="protein sequence ID" value="MFC5004726.1"/>
    <property type="molecule type" value="Genomic_DNA"/>
</dbReference>
<evidence type="ECO:0000256" key="2">
    <source>
        <dbReference type="SAM" id="Phobius"/>
    </source>
</evidence>
<keyword evidence="2" id="KW-0472">Membrane</keyword>
<dbReference type="Proteomes" id="UP001595912">
    <property type="component" value="Unassembled WGS sequence"/>
</dbReference>
<feature type="transmembrane region" description="Helical" evidence="2">
    <location>
        <begin position="138"/>
        <end position="157"/>
    </location>
</feature>
<proteinExistence type="predicted"/>
<gene>
    <name evidence="3" type="ORF">ACFPIJ_43735</name>
</gene>
<evidence type="ECO:0000313" key="3">
    <source>
        <dbReference type="EMBL" id="MFC5004726.1"/>
    </source>
</evidence>